<evidence type="ECO:0000313" key="3">
    <source>
        <dbReference type="Proteomes" id="UP001345013"/>
    </source>
</evidence>
<protein>
    <submittedName>
        <fullName evidence="2">Uncharacterized protein</fullName>
    </submittedName>
</protein>
<feature type="region of interest" description="Disordered" evidence="1">
    <location>
        <begin position="278"/>
        <end position="299"/>
    </location>
</feature>
<gene>
    <name evidence="2" type="ORF">LTR24_000465</name>
</gene>
<evidence type="ECO:0000313" key="2">
    <source>
        <dbReference type="EMBL" id="KAK5102232.1"/>
    </source>
</evidence>
<dbReference type="EMBL" id="JAVRRG010000003">
    <property type="protein sequence ID" value="KAK5102232.1"/>
    <property type="molecule type" value="Genomic_DNA"/>
</dbReference>
<dbReference type="Proteomes" id="UP001345013">
    <property type="component" value="Unassembled WGS sequence"/>
</dbReference>
<feature type="compositionally biased region" description="Basic residues" evidence="1">
    <location>
        <begin position="388"/>
        <end position="397"/>
    </location>
</feature>
<keyword evidence="3" id="KW-1185">Reference proteome</keyword>
<comment type="caution">
    <text evidence="2">The sequence shown here is derived from an EMBL/GenBank/DDBJ whole genome shotgun (WGS) entry which is preliminary data.</text>
</comment>
<feature type="compositionally biased region" description="Polar residues" evidence="1">
    <location>
        <begin position="194"/>
        <end position="205"/>
    </location>
</feature>
<reference evidence="2 3" key="1">
    <citation type="submission" date="2023-08" db="EMBL/GenBank/DDBJ databases">
        <title>Black Yeasts Isolated from many extreme environments.</title>
        <authorList>
            <person name="Coleine C."/>
            <person name="Stajich J.E."/>
            <person name="Selbmann L."/>
        </authorList>
    </citation>
    <scope>NUCLEOTIDE SEQUENCE [LARGE SCALE GENOMIC DNA]</scope>
    <source>
        <strain evidence="2 3">CCFEE 5885</strain>
    </source>
</reference>
<evidence type="ECO:0000256" key="1">
    <source>
        <dbReference type="SAM" id="MobiDB-lite"/>
    </source>
</evidence>
<sequence>MAEHPAPDGSNAASIPILDFSPAKKPLKKERHSTPSLTLTESGSSCNWNKVEIHIDLDIPGKPLISFLMAEVKPNTNDWTKKELQPVDSKLRTFIEVFTKEAKNIMEFDEKVQFTYVDDLGPVTTCNPGSWPLILQRFMDYYECKGKILHLKVDHMIPPGRQAPLTTLPHTRMQSLAEEDSASRDERRVRQESRGISSADTSSSVRDAVATQPRSQATKGGGLNTLPSVRGLSIYETPEPDDTVMQQDIAAPVPVIILVAPRPTAASKVIVLRSQKLSQIRAPSQRPSSPQQGTRPQPQITNTDVQHYAEPQPENTNDYVQRWIAAARHRRDTNEATQEWTDIDTDTSSDRSSSTESDSSRDSTYEEPASANVTSLSAGADRRSSMRIAKKQCKRKATGTPSPIKASPFGRPAKMPRR</sequence>
<feature type="compositionally biased region" description="Basic and acidic residues" evidence="1">
    <location>
        <begin position="181"/>
        <end position="193"/>
    </location>
</feature>
<feature type="compositionally biased region" description="Polar residues" evidence="1">
    <location>
        <begin position="164"/>
        <end position="174"/>
    </location>
</feature>
<feature type="region of interest" description="Disordered" evidence="1">
    <location>
        <begin position="1"/>
        <end position="42"/>
    </location>
</feature>
<accession>A0ABR0KNV5</accession>
<proteinExistence type="predicted"/>
<feature type="region of interest" description="Disordered" evidence="1">
    <location>
        <begin position="162"/>
        <end position="228"/>
    </location>
</feature>
<name>A0ABR0KNV5_9EURO</name>
<feature type="region of interest" description="Disordered" evidence="1">
    <location>
        <begin position="329"/>
        <end position="418"/>
    </location>
</feature>
<organism evidence="2 3">
    <name type="scientific">Lithohypha guttulata</name>
    <dbReference type="NCBI Taxonomy" id="1690604"/>
    <lineage>
        <taxon>Eukaryota</taxon>
        <taxon>Fungi</taxon>
        <taxon>Dikarya</taxon>
        <taxon>Ascomycota</taxon>
        <taxon>Pezizomycotina</taxon>
        <taxon>Eurotiomycetes</taxon>
        <taxon>Chaetothyriomycetidae</taxon>
        <taxon>Chaetothyriales</taxon>
        <taxon>Trichomeriaceae</taxon>
        <taxon>Lithohypha</taxon>
    </lineage>
</organism>